<evidence type="ECO:0000259" key="2">
    <source>
        <dbReference type="Pfam" id="PF07486"/>
    </source>
</evidence>
<protein>
    <recommendedName>
        <fullName evidence="2">Cell wall hydrolase SleB domain-containing protein</fullName>
    </recommendedName>
</protein>
<gene>
    <name evidence="3" type="ORF">GCM10008179_02710</name>
</gene>
<feature type="compositionally biased region" description="Low complexity" evidence="1">
    <location>
        <begin position="360"/>
        <end position="373"/>
    </location>
</feature>
<proteinExistence type="predicted"/>
<dbReference type="Proteomes" id="UP001143372">
    <property type="component" value="Unassembled WGS sequence"/>
</dbReference>
<dbReference type="RefSeq" id="WP_428979083.1">
    <property type="nucleotide sequence ID" value="NZ_BSFI01000001.1"/>
</dbReference>
<dbReference type="Gene3D" id="1.10.10.2520">
    <property type="entry name" value="Cell wall hydrolase SleB, domain 1"/>
    <property type="match status" value="1"/>
</dbReference>
<evidence type="ECO:0000313" key="4">
    <source>
        <dbReference type="Proteomes" id="UP001143372"/>
    </source>
</evidence>
<feature type="domain" description="Cell wall hydrolase SleB" evidence="2">
    <location>
        <begin position="55"/>
        <end position="152"/>
    </location>
</feature>
<dbReference type="GO" id="GO:0016787">
    <property type="term" value="F:hydrolase activity"/>
    <property type="evidence" value="ECO:0007669"/>
    <property type="project" value="InterPro"/>
</dbReference>
<name>A0A9W6IYX4_9HYPH</name>
<feature type="region of interest" description="Disordered" evidence="1">
    <location>
        <begin position="218"/>
        <end position="421"/>
    </location>
</feature>
<dbReference type="AlphaFoldDB" id="A0A9W6IYX4"/>
<evidence type="ECO:0000256" key="1">
    <source>
        <dbReference type="SAM" id="MobiDB-lite"/>
    </source>
</evidence>
<feature type="compositionally biased region" description="Low complexity" evidence="1">
    <location>
        <begin position="335"/>
        <end position="349"/>
    </location>
</feature>
<dbReference type="InterPro" id="IPR011105">
    <property type="entry name" value="Cell_wall_hydrolase_SleB"/>
</dbReference>
<dbReference type="PROSITE" id="PS51257">
    <property type="entry name" value="PROKAR_LIPOPROTEIN"/>
    <property type="match status" value="1"/>
</dbReference>
<comment type="caution">
    <text evidence="3">The sequence shown here is derived from an EMBL/GenBank/DDBJ whole genome shotgun (WGS) entry which is preliminary data.</text>
</comment>
<organism evidence="3 4">
    <name type="scientific">Hansschlegelia plantiphila</name>
    <dbReference type="NCBI Taxonomy" id="374655"/>
    <lineage>
        <taxon>Bacteria</taxon>
        <taxon>Pseudomonadati</taxon>
        <taxon>Pseudomonadota</taxon>
        <taxon>Alphaproteobacteria</taxon>
        <taxon>Hyphomicrobiales</taxon>
        <taxon>Methylopilaceae</taxon>
        <taxon>Hansschlegelia</taxon>
    </lineage>
</organism>
<reference evidence="3" key="1">
    <citation type="journal article" date="2014" name="Int. J. Syst. Evol. Microbiol.">
        <title>Complete genome sequence of Corynebacterium casei LMG S-19264T (=DSM 44701T), isolated from a smear-ripened cheese.</title>
        <authorList>
            <consortium name="US DOE Joint Genome Institute (JGI-PGF)"/>
            <person name="Walter F."/>
            <person name="Albersmeier A."/>
            <person name="Kalinowski J."/>
            <person name="Ruckert C."/>
        </authorList>
    </citation>
    <scope>NUCLEOTIDE SEQUENCE</scope>
    <source>
        <strain evidence="3">VKM B-2347</strain>
    </source>
</reference>
<dbReference type="Pfam" id="PF07486">
    <property type="entry name" value="Hydrolase_2"/>
    <property type="match status" value="1"/>
</dbReference>
<feature type="compositionally biased region" description="Low complexity" evidence="1">
    <location>
        <begin position="265"/>
        <end position="281"/>
    </location>
</feature>
<dbReference type="InterPro" id="IPR042047">
    <property type="entry name" value="SleB_dom1"/>
</dbReference>
<sequence>MSRQSAISFRNAVVLTIAAAGLAGCATTRGPITRVNLSERECLARAMYFESNRSSDAGMLAVGTVVMNRLKSGRYGNSICQVVGAPRQFAPGVLVRSMTDSGAPRARRMADAVLAGARHPAAKSAQFFHTAGYKFPYRNMRYTLVAGGNAFYEKRQPPKTWWGGQGSWPAPPAPTETVMIARADPYESRPMASPPKEVFAAARPAPVVRERPIVVAERETPRPSRYDVASVERDAAPVPQYEPLPDAAPRRAQASSPIPQYEPLPGASQPAPRAQASAPIPQYEPLPATEPRRPRQRMEQMAQAELPPVDYEPKRSVRADNQPIESRPIAPPVDIRPAPAIAAERAPARMTQRDPDVYVAPRPARAKQQPAAPEQLGWQVGPQPVVDYDAAPQRSARRAEETEYGQGGDQLRQSDRIVRGY</sequence>
<keyword evidence="4" id="KW-1185">Reference proteome</keyword>
<dbReference type="EMBL" id="BSFI01000001">
    <property type="protein sequence ID" value="GLK66633.1"/>
    <property type="molecule type" value="Genomic_DNA"/>
</dbReference>
<evidence type="ECO:0000313" key="3">
    <source>
        <dbReference type="EMBL" id="GLK66633.1"/>
    </source>
</evidence>
<feature type="compositionally biased region" description="Basic and acidic residues" evidence="1">
    <location>
        <begin position="218"/>
        <end position="235"/>
    </location>
</feature>
<reference evidence="3" key="2">
    <citation type="submission" date="2023-01" db="EMBL/GenBank/DDBJ databases">
        <authorList>
            <person name="Sun Q."/>
            <person name="Evtushenko L."/>
        </authorList>
    </citation>
    <scope>NUCLEOTIDE SEQUENCE</scope>
    <source>
        <strain evidence="3">VKM B-2347</strain>
    </source>
</reference>
<feature type="compositionally biased region" description="Basic and acidic residues" evidence="1">
    <location>
        <begin position="412"/>
        <end position="421"/>
    </location>
</feature>
<accession>A0A9W6IYX4</accession>